<accession>A0A3D9BPN1</accession>
<dbReference type="RefSeq" id="WP_115949590.1">
    <property type="nucleotide sequence ID" value="NZ_QNVS01000013.1"/>
</dbReference>
<dbReference type="Gene3D" id="3.30.370.10">
    <property type="entry name" value="Barstar-like"/>
    <property type="match status" value="1"/>
</dbReference>
<name>A0A3D9BPN1_9FLAO</name>
<gene>
    <name evidence="3" type="ORF">DRF62_06370</name>
</gene>
<keyword evidence="4" id="KW-1185">Reference proteome</keyword>
<feature type="domain" description="Barstar (barnase inhibitor)" evidence="2">
    <location>
        <begin position="156"/>
        <end position="234"/>
    </location>
</feature>
<reference evidence="3 4" key="1">
    <citation type="journal article" date="2006" name="Int. J. Syst. Evol. Microbiol.">
        <title>Chryseobacterium piscium sp. nov., isolated from fish of the South Atlantic Ocean off South Africa.</title>
        <authorList>
            <person name="de Beer H."/>
            <person name="Hugo C.J."/>
            <person name="Jooste P.J."/>
            <person name="Vancanneyt M."/>
            <person name="Coenye T."/>
            <person name="Vandamme P."/>
        </authorList>
    </citation>
    <scope>NUCLEOTIDE SEQUENCE [LARGE SCALE GENOMIC DNA]</scope>
    <source>
        <strain evidence="3 4">CCUG 51923</strain>
    </source>
</reference>
<dbReference type="AlphaFoldDB" id="A0A3D9BPN1"/>
<dbReference type="Proteomes" id="UP000256512">
    <property type="component" value="Unassembled WGS sequence"/>
</dbReference>
<comment type="similarity">
    <text evidence="1">Belongs to the barstar family.</text>
</comment>
<evidence type="ECO:0000259" key="2">
    <source>
        <dbReference type="Pfam" id="PF01337"/>
    </source>
</evidence>
<protein>
    <recommendedName>
        <fullName evidence="2">Barstar (barnase inhibitor) domain-containing protein</fullName>
    </recommendedName>
</protein>
<evidence type="ECO:0000256" key="1">
    <source>
        <dbReference type="ARBA" id="ARBA00006845"/>
    </source>
</evidence>
<dbReference type="Pfam" id="PF01337">
    <property type="entry name" value="Barstar"/>
    <property type="match status" value="1"/>
</dbReference>
<dbReference type="InterPro" id="IPR035905">
    <property type="entry name" value="Barstar-like_sf"/>
</dbReference>
<dbReference type="SUPFAM" id="SSF52038">
    <property type="entry name" value="Barstar-related"/>
    <property type="match status" value="1"/>
</dbReference>
<dbReference type="InterPro" id="IPR000468">
    <property type="entry name" value="Barstar"/>
</dbReference>
<organism evidence="3 4">
    <name type="scientific">Chryseobacterium piscium</name>
    <dbReference type="NCBI Taxonomy" id="333702"/>
    <lineage>
        <taxon>Bacteria</taxon>
        <taxon>Pseudomonadati</taxon>
        <taxon>Bacteroidota</taxon>
        <taxon>Flavobacteriia</taxon>
        <taxon>Flavobacteriales</taxon>
        <taxon>Weeksellaceae</taxon>
        <taxon>Chryseobacterium group</taxon>
        <taxon>Chryseobacterium</taxon>
    </lineage>
</organism>
<dbReference type="EMBL" id="QNVS01000013">
    <property type="protein sequence ID" value="REC55406.1"/>
    <property type="molecule type" value="Genomic_DNA"/>
</dbReference>
<evidence type="ECO:0000313" key="3">
    <source>
        <dbReference type="EMBL" id="REC55406.1"/>
    </source>
</evidence>
<evidence type="ECO:0000313" key="4">
    <source>
        <dbReference type="Proteomes" id="UP000256512"/>
    </source>
</evidence>
<sequence length="241" mass="28015">MFAFAFAFAFDTLEEPQIISLIEEVKNLESNKTNFGFRKLRLINVENPTQLKLEIEKSIANFDNQGSIYLLDQNNLIITGTFISNIKISKSEKNNLSLSGYVWHQPKGYYKAWKMKINNQINARNIWKSFEKNELQGWLVFALNNMNTESSKENLIIEINGDHFNNLDEFFCTLGEEINGVAGYFGRNIPALYDCLRGDFGVISIKELTWKNHQKSKKLFKSKFNEVLQIFEDFDIKINLQ</sequence>
<comment type="caution">
    <text evidence="3">The sequence shown here is derived from an EMBL/GenBank/DDBJ whole genome shotgun (WGS) entry which is preliminary data.</text>
</comment>
<proteinExistence type="inferred from homology"/>